<dbReference type="OrthoDB" id="786541at2759"/>
<accession>A0A9D4V993</accession>
<proteinExistence type="predicted"/>
<evidence type="ECO:0000256" key="2">
    <source>
        <dbReference type="PROSITE-ProRule" id="PRU00708"/>
    </source>
</evidence>
<feature type="repeat" description="PPR" evidence="2">
    <location>
        <begin position="149"/>
        <end position="183"/>
    </location>
</feature>
<dbReference type="Pfam" id="PF01535">
    <property type="entry name" value="PPR"/>
    <property type="match status" value="2"/>
</dbReference>
<protein>
    <recommendedName>
        <fullName evidence="5">Pentatricopeptide repeat-containing protein</fullName>
    </recommendedName>
</protein>
<dbReference type="PANTHER" id="PTHR47926">
    <property type="entry name" value="PENTATRICOPEPTIDE REPEAT-CONTAINING PROTEIN"/>
    <property type="match status" value="1"/>
</dbReference>
<organism evidence="3 4">
    <name type="scientific">Adiantum capillus-veneris</name>
    <name type="common">Maidenhair fern</name>
    <dbReference type="NCBI Taxonomy" id="13818"/>
    <lineage>
        <taxon>Eukaryota</taxon>
        <taxon>Viridiplantae</taxon>
        <taxon>Streptophyta</taxon>
        <taxon>Embryophyta</taxon>
        <taxon>Tracheophyta</taxon>
        <taxon>Polypodiopsida</taxon>
        <taxon>Polypodiidae</taxon>
        <taxon>Polypodiales</taxon>
        <taxon>Pteridineae</taxon>
        <taxon>Pteridaceae</taxon>
        <taxon>Vittarioideae</taxon>
        <taxon>Adiantum</taxon>
    </lineage>
</organism>
<dbReference type="PROSITE" id="PS51375">
    <property type="entry name" value="PPR"/>
    <property type="match status" value="1"/>
</dbReference>
<dbReference type="GO" id="GO:0003723">
    <property type="term" value="F:RNA binding"/>
    <property type="evidence" value="ECO:0007669"/>
    <property type="project" value="InterPro"/>
</dbReference>
<dbReference type="InterPro" id="IPR046960">
    <property type="entry name" value="PPR_At4g14850-like_plant"/>
</dbReference>
<dbReference type="Proteomes" id="UP000886520">
    <property type="component" value="Chromosome 2"/>
</dbReference>
<sequence length="257" mass="28964">MQAQLLHHPSDLAVNGGLSNRLLTLEDGPPLQALTSALQKCNSQKEALHVHTLICNWGVEANSLLGTYLVVYFAAYDYIQYAQQIFDRLTFRTECSWTQLISGYHKREKPFEALLVYSKMQGTGGEGPCTWQQLGRRLWEEQHVVLARDLIMWTAIIGGYSQHGYGAEALKCFDEMQLDGQIDMAMELIRRMPCGPNLRLWDTLLAACRYWGDKKFGKIAFQQAVCLDGKDAMAYVLMAYICGDVDFGLAANNLEPL</sequence>
<dbReference type="NCBIfam" id="TIGR00756">
    <property type="entry name" value="PPR"/>
    <property type="match status" value="1"/>
</dbReference>
<keyword evidence="1" id="KW-0677">Repeat</keyword>
<dbReference type="InterPro" id="IPR011990">
    <property type="entry name" value="TPR-like_helical_dom_sf"/>
</dbReference>
<name>A0A9D4V993_ADICA</name>
<comment type="caution">
    <text evidence="3">The sequence shown here is derived from an EMBL/GenBank/DDBJ whole genome shotgun (WGS) entry which is preliminary data.</text>
</comment>
<dbReference type="GO" id="GO:0009451">
    <property type="term" value="P:RNA modification"/>
    <property type="evidence" value="ECO:0007669"/>
    <property type="project" value="InterPro"/>
</dbReference>
<evidence type="ECO:0000313" key="4">
    <source>
        <dbReference type="Proteomes" id="UP000886520"/>
    </source>
</evidence>
<dbReference type="InterPro" id="IPR002885">
    <property type="entry name" value="PPR_rpt"/>
</dbReference>
<evidence type="ECO:0000256" key="1">
    <source>
        <dbReference type="ARBA" id="ARBA00022737"/>
    </source>
</evidence>
<evidence type="ECO:0000313" key="3">
    <source>
        <dbReference type="EMBL" id="KAI5082216.1"/>
    </source>
</evidence>
<dbReference type="AlphaFoldDB" id="A0A9D4V993"/>
<evidence type="ECO:0008006" key="5">
    <source>
        <dbReference type="Google" id="ProtNLM"/>
    </source>
</evidence>
<keyword evidence="4" id="KW-1185">Reference proteome</keyword>
<reference evidence="3" key="1">
    <citation type="submission" date="2021-01" db="EMBL/GenBank/DDBJ databases">
        <title>Adiantum capillus-veneris genome.</title>
        <authorList>
            <person name="Fang Y."/>
            <person name="Liao Q."/>
        </authorList>
    </citation>
    <scope>NUCLEOTIDE SEQUENCE</scope>
    <source>
        <strain evidence="3">H3</strain>
        <tissue evidence="3">Leaf</tissue>
    </source>
</reference>
<gene>
    <name evidence="3" type="ORF">GOP47_0001959</name>
</gene>
<dbReference type="EMBL" id="JABFUD020000003">
    <property type="protein sequence ID" value="KAI5082216.1"/>
    <property type="molecule type" value="Genomic_DNA"/>
</dbReference>
<dbReference type="Gene3D" id="1.25.40.10">
    <property type="entry name" value="Tetratricopeptide repeat domain"/>
    <property type="match status" value="2"/>
</dbReference>